<evidence type="ECO:0000256" key="1">
    <source>
        <dbReference type="SAM" id="SignalP"/>
    </source>
</evidence>
<organism evidence="3 5">
    <name type="scientific">Duganella violaceipulchra</name>
    <dbReference type="NCBI Taxonomy" id="2849652"/>
    <lineage>
        <taxon>Bacteria</taxon>
        <taxon>Pseudomonadati</taxon>
        <taxon>Pseudomonadota</taxon>
        <taxon>Betaproteobacteria</taxon>
        <taxon>Burkholderiales</taxon>
        <taxon>Oxalobacteraceae</taxon>
        <taxon>Telluria group</taxon>
        <taxon>Duganella</taxon>
    </lineage>
</organism>
<evidence type="ECO:0000313" key="6">
    <source>
        <dbReference type="Proteomes" id="UP001162889"/>
    </source>
</evidence>
<dbReference type="EMBL" id="JAHTGR010000013">
    <property type="protein sequence ID" value="MBV6323718.1"/>
    <property type="molecule type" value="Genomic_DNA"/>
</dbReference>
<proteinExistence type="predicted"/>
<dbReference type="Proteomes" id="UP001162889">
    <property type="component" value="Unassembled WGS sequence"/>
</dbReference>
<evidence type="ECO:0000313" key="3">
    <source>
        <dbReference type="EMBL" id="MBV6323718.1"/>
    </source>
</evidence>
<dbReference type="PANTHER" id="PTHR37957">
    <property type="entry name" value="BLR7070 PROTEIN"/>
    <property type="match status" value="1"/>
</dbReference>
<gene>
    <name evidence="3" type="ORF">KVP70_22530</name>
    <name evidence="4" type="ORF">L1274_001096</name>
</gene>
<accession>A0AA41H7X3</accession>
<reference evidence="3" key="1">
    <citation type="submission" date="2021-07" db="EMBL/GenBank/DDBJ databases">
        <title>Characterization of violacein-producing bacteria and related species.</title>
        <authorList>
            <person name="Wilson H.S."/>
            <person name="De Leon M.E."/>
        </authorList>
    </citation>
    <scope>NUCLEOTIDE SEQUENCE</scope>
    <source>
        <strain evidence="3">HSC-15S17</strain>
    </source>
</reference>
<dbReference type="EMBL" id="JALJZU010000002">
    <property type="protein sequence ID" value="MCP2007403.1"/>
    <property type="molecule type" value="Genomic_DNA"/>
</dbReference>
<dbReference type="PANTHER" id="PTHR37957:SF1">
    <property type="entry name" value="PHYTASE-LIKE DOMAIN-CONTAINING PROTEIN"/>
    <property type="match status" value="1"/>
</dbReference>
<evidence type="ECO:0000313" key="4">
    <source>
        <dbReference type="EMBL" id="MCP2007403.1"/>
    </source>
</evidence>
<reference evidence="4" key="2">
    <citation type="submission" date="2022-03" db="EMBL/GenBank/DDBJ databases">
        <title>Genome Encyclopedia of Bacteria and Archaea VI: Functional Genomics of Type Strains.</title>
        <authorList>
            <person name="Whitman W."/>
        </authorList>
    </citation>
    <scope>NUCLEOTIDE SEQUENCE</scope>
    <source>
        <strain evidence="4">HSC-15S17</strain>
    </source>
</reference>
<feature type="domain" description="Phytase-like" evidence="2">
    <location>
        <begin position="64"/>
        <end position="376"/>
    </location>
</feature>
<keyword evidence="6" id="KW-1185">Reference proteome</keyword>
<name>A0AA41H7X3_9BURK</name>
<dbReference type="Proteomes" id="UP001155901">
    <property type="component" value="Unassembled WGS sequence"/>
</dbReference>
<evidence type="ECO:0000259" key="2">
    <source>
        <dbReference type="Pfam" id="PF13449"/>
    </source>
</evidence>
<protein>
    <submittedName>
        <fullName evidence="3">Esterase-like activity of phytase family protein</fullName>
    </submittedName>
</protein>
<dbReference type="RefSeq" id="WP_217944531.1">
    <property type="nucleotide sequence ID" value="NZ_JAHTGR010000013.1"/>
</dbReference>
<feature type="signal peptide" evidence="1">
    <location>
        <begin position="1"/>
        <end position="29"/>
    </location>
</feature>
<keyword evidence="1" id="KW-0732">Signal</keyword>
<evidence type="ECO:0000313" key="5">
    <source>
        <dbReference type="Proteomes" id="UP001155901"/>
    </source>
</evidence>
<sequence>MDKKKPTPMRRLAASLVAPLVACSLLLTACAPLTATQTPPVSIAGLRFIGEQRLPWRQQFQGTMVGGLSGIDYDAATDEWVIISDDRSANNPARYYRARLAYDEHTFKSVELTGVSFLLQPDGSTYPSKEEYAIRGGVVPDLETIRVDPHDGSIWYASEGDVALGLDPFVRHASRDGRFLATLPLPPVFSVTANHTTGPRNNLSFEGMSFAPDGHTFWVSMEGPMYQDSDAPTPEHGAVNRLTRFGRDGKVLGQYAYALSAIPAAPGKGKFADNGVSEIVALSDTRLLAMERSGVQGADGKYKDYVRLFEVDTADASDIAHLPALQGASYRLAQKRLVLDVNQLNLPTVDNLEGMSFGPRLANGHASLVLISDDNFGKNQVIQLLLFEVIP</sequence>
<dbReference type="InterPro" id="IPR027372">
    <property type="entry name" value="Phytase-like_dom"/>
</dbReference>
<comment type="caution">
    <text evidence="3">The sequence shown here is derived from an EMBL/GenBank/DDBJ whole genome shotgun (WGS) entry which is preliminary data.</text>
</comment>
<dbReference type="Pfam" id="PF13449">
    <property type="entry name" value="Phytase-like"/>
    <property type="match status" value="1"/>
</dbReference>
<dbReference type="PROSITE" id="PS51257">
    <property type="entry name" value="PROKAR_LIPOPROTEIN"/>
    <property type="match status" value="1"/>
</dbReference>
<dbReference type="AlphaFoldDB" id="A0AA41H7X3"/>
<feature type="chain" id="PRO_5041367079" evidence="1">
    <location>
        <begin position="30"/>
        <end position="391"/>
    </location>
</feature>